<dbReference type="PROSITE" id="PS51257">
    <property type="entry name" value="PROKAR_LIPOPROTEIN"/>
    <property type="match status" value="1"/>
</dbReference>
<comment type="similarity">
    <text evidence="10 12">Belongs to the ApbE family.</text>
</comment>
<keyword evidence="14" id="KW-1185">Reference proteome</keyword>
<evidence type="ECO:0000256" key="10">
    <source>
        <dbReference type="PIRNR" id="PIRNR006268"/>
    </source>
</evidence>
<keyword evidence="6 10" id="KW-0274">FAD</keyword>
<dbReference type="PATRIC" id="fig|796944.3.peg.285"/>
<evidence type="ECO:0000313" key="14">
    <source>
        <dbReference type="Proteomes" id="UP000003527"/>
    </source>
</evidence>
<keyword evidence="12" id="KW-0997">Cell inner membrane</keyword>
<proteinExistence type="inferred from homology"/>
<comment type="subcellular location">
    <subcellularLocation>
        <location evidence="12">Cell inner membrane</location>
        <topology evidence="12">Lipid-anchor</topology>
        <orientation evidence="12">Periplasmic side</orientation>
    </subcellularLocation>
</comment>
<gene>
    <name evidence="13" type="ORF">HMPREF9624_01773</name>
</gene>
<dbReference type="RefSeq" id="WP_009537464.1">
    <property type="nucleotide sequence ID" value="NZ_JH414506.1"/>
</dbReference>
<accession>G9WRQ7</accession>
<dbReference type="PIRSF" id="PIRSF006268">
    <property type="entry name" value="ApbE"/>
    <property type="match status" value="1"/>
</dbReference>
<dbReference type="GO" id="GO:0016740">
    <property type="term" value="F:transferase activity"/>
    <property type="evidence" value="ECO:0007669"/>
    <property type="project" value="UniProtKB-UniRule"/>
</dbReference>
<feature type="binding site" evidence="11">
    <location>
        <position position="309"/>
    </location>
    <ligand>
        <name>Mg(2+)</name>
        <dbReference type="ChEBI" id="CHEBI:18420"/>
    </ligand>
</feature>
<dbReference type="PANTHER" id="PTHR30040">
    <property type="entry name" value="THIAMINE BIOSYNTHESIS LIPOPROTEIN APBE"/>
    <property type="match status" value="1"/>
</dbReference>
<comment type="caution">
    <text evidence="13">The sequence shown here is derived from an EMBL/GenBank/DDBJ whole genome shotgun (WGS) entry which is preliminary data.</text>
</comment>
<dbReference type="Pfam" id="PF02424">
    <property type="entry name" value="ApbE"/>
    <property type="match status" value="1"/>
</dbReference>
<dbReference type="GO" id="GO:0046872">
    <property type="term" value="F:metal ion binding"/>
    <property type="evidence" value="ECO:0007669"/>
    <property type="project" value="UniProtKB-UniRule"/>
</dbReference>
<keyword evidence="12" id="KW-0472">Membrane</keyword>
<keyword evidence="3 10" id="KW-0285">Flavoprotein</keyword>
<dbReference type="EMBL" id="AFZD01000004">
    <property type="protein sequence ID" value="EHL13997.1"/>
    <property type="molecule type" value="Genomic_DNA"/>
</dbReference>
<dbReference type="PANTHER" id="PTHR30040:SF2">
    <property type="entry name" value="FAD:PROTEIN FMN TRANSFERASE"/>
    <property type="match status" value="1"/>
</dbReference>
<sequence>MKSQFWKKERQHFGSLVFLVLLCLSLAACGKRERYQDQFTDVFNTASMVIGYEESEEAFQKKAEQIHESLLHYHRLFDVYTDYPGVENLKRVNEEAGKAPVKVDPDIMALLKFGKEMDVRTNGKVNIAYGAVLSLWHDKREEGIANPEKASLPEEKDLEEAAKHCNIEDLILDEEKMTVYFRDPDLRLDVGGIAKGWAVERVAELLEKEGAKSYLLNIGGNLRAIGKKGDGTKWICPVQNPFYIDGEEDNPYAVSGEIAEISLVTSGDYERYFTVDGVRYAHIVDPETRYPANRHRSVTILTKDSALADTLSTALFILSVEDGKSLLEKIRKEDSLEIDAMWVEPDHSMAYTEHFLNRIDAE</sequence>
<evidence type="ECO:0000256" key="2">
    <source>
        <dbReference type="ARBA" id="ARBA00016337"/>
    </source>
</evidence>
<evidence type="ECO:0000256" key="4">
    <source>
        <dbReference type="ARBA" id="ARBA00022679"/>
    </source>
</evidence>
<name>G9WRQ7_9FIRM</name>
<evidence type="ECO:0000256" key="6">
    <source>
        <dbReference type="ARBA" id="ARBA00022827"/>
    </source>
</evidence>
<feature type="binding site" evidence="11">
    <location>
        <position position="313"/>
    </location>
    <ligand>
        <name>Mg(2+)</name>
        <dbReference type="ChEBI" id="CHEBI:18420"/>
    </ligand>
</feature>
<dbReference type="InterPro" id="IPR003374">
    <property type="entry name" value="ApbE-like_sf"/>
</dbReference>
<comment type="catalytic activity">
    <reaction evidence="9 10 12">
        <text>L-threonyl-[protein] + FAD = FMN-L-threonyl-[protein] + AMP + H(+)</text>
        <dbReference type="Rhea" id="RHEA:36847"/>
        <dbReference type="Rhea" id="RHEA-COMP:11060"/>
        <dbReference type="Rhea" id="RHEA-COMP:11061"/>
        <dbReference type="ChEBI" id="CHEBI:15378"/>
        <dbReference type="ChEBI" id="CHEBI:30013"/>
        <dbReference type="ChEBI" id="CHEBI:57692"/>
        <dbReference type="ChEBI" id="CHEBI:74257"/>
        <dbReference type="ChEBI" id="CHEBI:456215"/>
        <dbReference type="EC" id="2.7.1.180"/>
    </reaction>
</comment>
<evidence type="ECO:0000256" key="1">
    <source>
        <dbReference type="ARBA" id="ARBA00011955"/>
    </source>
</evidence>
<evidence type="ECO:0000256" key="5">
    <source>
        <dbReference type="ARBA" id="ARBA00022723"/>
    </source>
</evidence>
<comment type="cofactor">
    <cofactor evidence="11">
        <name>Mg(2+)</name>
        <dbReference type="ChEBI" id="CHEBI:18420"/>
    </cofactor>
    <cofactor evidence="11">
        <name>Mn(2+)</name>
        <dbReference type="ChEBI" id="CHEBI:29035"/>
    </cofactor>
    <text evidence="11">Magnesium. Can also use manganese.</text>
</comment>
<dbReference type="EC" id="2.7.1.180" evidence="1 10"/>
<evidence type="ECO:0000256" key="12">
    <source>
        <dbReference type="RuleBase" id="RU363002"/>
    </source>
</evidence>
<evidence type="ECO:0000256" key="7">
    <source>
        <dbReference type="ARBA" id="ARBA00022842"/>
    </source>
</evidence>
<evidence type="ECO:0000256" key="3">
    <source>
        <dbReference type="ARBA" id="ARBA00022630"/>
    </source>
</evidence>
<dbReference type="SUPFAM" id="SSF143631">
    <property type="entry name" value="ApbE-like"/>
    <property type="match status" value="1"/>
</dbReference>
<reference evidence="13 14" key="1">
    <citation type="submission" date="2011-08" db="EMBL/GenBank/DDBJ databases">
        <title>The Genome Sequence of Oribacterium sp. ACB7.</title>
        <authorList>
            <consortium name="The Broad Institute Genome Sequencing Platform"/>
            <person name="Earl A."/>
            <person name="Ward D."/>
            <person name="Feldgarden M."/>
            <person name="Gevers D."/>
            <person name="Sizova M."/>
            <person name="Hazen A."/>
            <person name="Epstein S."/>
            <person name="Young S.K."/>
            <person name="Zeng Q."/>
            <person name="Gargeya S."/>
            <person name="Fitzgerald M."/>
            <person name="Haas B."/>
            <person name="Abouelleil A."/>
            <person name="Alvarado L."/>
            <person name="Arachchi H.M."/>
            <person name="Berlin A."/>
            <person name="Brown A."/>
            <person name="Chapman S.B."/>
            <person name="Chen Z."/>
            <person name="Dunbar C."/>
            <person name="Freedman E."/>
            <person name="Gearin G."/>
            <person name="Gellesch M."/>
            <person name="Goldberg J."/>
            <person name="Griggs A."/>
            <person name="Gujja S."/>
            <person name="Heiman D."/>
            <person name="Howarth C."/>
            <person name="Larson L."/>
            <person name="Lui A."/>
            <person name="MacDonald P.J.P."/>
            <person name="Montmayeur A."/>
            <person name="Murphy C."/>
            <person name="Neiman D."/>
            <person name="Pearson M."/>
            <person name="Priest M."/>
            <person name="Roberts A."/>
            <person name="Saif S."/>
            <person name="Shea T."/>
            <person name="Shenoy N."/>
            <person name="Sisk P."/>
            <person name="Stolte C."/>
            <person name="Sykes S."/>
            <person name="Wortman J."/>
            <person name="Nusbaum C."/>
            <person name="Birren B."/>
        </authorList>
    </citation>
    <scope>NUCLEOTIDE SEQUENCE [LARGE SCALE GENOMIC DNA]</scope>
    <source>
        <strain evidence="13 14">ACB7</strain>
    </source>
</reference>
<keyword evidence="7 10" id="KW-0460">Magnesium</keyword>
<keyword evidence="5 10" id="KW-0479">Metal-binding</keyword>
<evidence type="ECO:0000256" key="11">
    <source>
        <dbReference type="PIRSR" id="PIRSR006268-2"/>
    </source>
</evidence>
<feature type="binding site" evidence="11">
    <location>
        <position position="192"/>
    </location>
    <ligand>
        <name>Mg(2+)</name>
        <dbReference type="ChEBI" id="CHEBI:18420"/>
    </ligand>
</feature>
<dbReference type="Proteomes" id="UP000003527">
    <property type="component" value="Unassembled WGS sequence"/>
</dbReference>
<dbReference type="InterPro" id="IPR024932">
    <property type="entry name" value="ApbE"/>
</dbReference>
<protein>
    <recommendedName>
        <fullName evidence="2 10">FAD:protein FMN transferase</fullName>
        <ecNumber evidence="1 10">2.7.1.180</ecNumber>
    </recommendedName>
    <alternativeName>
        <fullName evidence="8 10">Flavin transferase</fullName>
    </alternativeName>
</protein>
<evidence type="ECO:0000256" key="9">
    <source>
        <dbReference type="ARBA" id="ARBA00048540"/>
    </source>
</evidence>
<dbReference type="AlphaFoldDB" id="G9WRQ7"/>
<organism evidence="13 14">
    <name type="scientific">Oribacterium asaccharolyticum ACB7</name>
    <dbReference type="NCBI Taxonomy" id="796944"/>
    <lineage>
        <taxon>Bacteria</taxon>
        <taxon>Bacillati</taxon>
        <taxon>Bacillota</taxon>
        <taxon>Clostridia</taxon>
        <taxon>Lachnospirales</taxon>
        <taxon>Lachnospiraceae</taxon>
        <taxon>Oribacterium</taxon>
    </lineage>
</organism>
<evidence type="ECO:0000313" key="13">
    <source>
        <dbReference type="EMBL" id="EHL13997.1"/>
    </source>
</evidence>
<evidence type="ECO:0000256" key="8">
    <source>
        <dbReference type="ARBA" id="ARBA00031306"/>
    </source>
</evidence>
<keyword evidence="4 10" id="KW-0808">Transferase</keyword>
<dbReference type="GO" id="GO:0005886">
    <property type="term" value="C:plasma membrane"/>
    <property type="evidence" value="ECO:0007669"/>
    <property type="project" value="UniProtKB-SubCell"/>
</dbReference>
<dbReference type="Gene3D" id="3.10.520.10">
    <property type="entry name" value="ApbE-like domains"/>
    <property type="match status" value="1"/>
</dbReference>
<keyword evidence="12" id="KW-1003">Cell membrane</keyword>
<dbReference type="HOGENOM" id="CLU_044403_1_1_9"/>
<keyword evidence="12" id="KW-0449">Lipoprotein</keyword>
<comment type="function">
    <text evidence="12">Flavin transferase that catalyzes the transfer of the FMN moiety of FAD and its covalent binding to the hydroxyl group of a threonine residue in a target flavoprotein.</text>
</comment>